<evidence type="ECO:0000256" key="1">
    <source>
        <dbReference type="SAM" id="MobiDB-lite"/>
    </source>
</evidence>
<feature type="compositionally biased region" description="Basic and acidic residues" evidence="1">
    <location>
        <begin position="1"/>
        <end position="12"/>
    </location>
</feature>
<evidence type="ECO:0000313" key="3">
    <source>
        <dbReference type="Proteomes" id="UP000013827"/>
    </source>
</evidence>
<dbReference type="EnsemblProtists" id="EOD18601">
    <property type="protein sequence ID" value="EOD18601"/>
    <property type="gene ID" value="EMIHUDRAFT_445124"/>
</dbReference>
<proteinExistence type="predicted"/>
<dbReference type="GeneID" id="17264140"/>
<dbReference type="KEGG" id="ehx:EMIHUDRAFT_445124"/>
<protein>
    <submittedName>
        <fullName evidence="2">Uncharacterized protein</fullName>
    </submittedName>
</protein>
<reference evidence="2" key="2">
    <citation type="submission" date="2024-10" db="UniProtKB">
        <authorList>
            <consortium name="EnsemblProtists"/>
        </authorList>
    </citation>
    <scope>IDENTIFICATION</scope>
</reference>
<keyword evidence="3" id="KW-1185">Reference proteome</keyword>
<dbReference type="PaxDb" id="2903-EOD18601"/>
<dbReference type="RefSeq" id="XP_005771030.1">
    <property type="nucleotide sequence ID" value="XM_005770973.1"/>
</dbReference>
<evidence type="ECO:0000313" key="2">
    <source>
        <dbReference type="EnsemblProtists" id="EOD18601"/>
    </source>
</evidence>
<name>A0A0D3J516_EMIH1</name>
<reference evidence="3" key="1">
    <citation type="journal article" date="2013" name="Nature">
        <title>Pan genome of the phytoplankton Emiliania underpins its global distribution.</title>
        <authorList>
            <person name="Read B.A."/>
            <person name="Kegel J."/>
            <person name="Klute M.J."/>
            <person name="Kuo A."/>
            <person name="Lefebvre S.C."/>
            <person name="Maumus F."/>
            <person name="Mayer C."/>
            <person name="Miller J."/>
            <person name="Monier A."/>
            <person name="Salamov A."/>
            <person name="Young J."/>
            <person name="Aguilar M."/>
            <person name="Claverie J.M."/>
            <person name="Frickenhaus S."/>
            <person name="Gonzalez K."/>
            <person name="Herman E.K."/>
            <person name="Lin Y.C."/>
            <person name="Napier J."/>
            <person name="Ogata H."/>
            <person name="Sarno A.F."/>
            <person name="Shmutz J."/>
            <person name="Schroeder D."/>
            <person name="de Vargas C."/>
            <person name="Verret F."/>
            <person name="von Dassow P."/>
            <person name="Valentin K."/>
            <person name="Van de Peer Y."/>
            <person name="Wheeler G."/>
            <person name="Dacks J.B."/>
            <person name="Delwiche C.F."/>
            <person name="Dyhrman S.T."/>
            <person name="Glockner G."/>
            <person name="John U."/>
            <person name="Richards T."/>
            <person name="Worden A.Z."/>
            <person name="Zhang X."/>
            <person name="Grigoriev I.V."/>
            <person name="Allen A.E."/>
            <person name="Bidle K."/>
            <person name="Borodovsky M."/>
            <person name="Bowler C."/>
            <person name="Brownlee C."/>
            <person name="Cock J.M."/>
            <person name="Elias M."/>
            <person name="Gladyshev V.N."/>
            <person name="Groth M."/>
            <person name="Guda C."/>
            <person name="Hadaegh A."/>
            <person name="Iglesias-Rodriguez M.D."/>
            <person name="Jenkins J."/>
            <person name="Jones B.M."/>
            <person name="Lawson T."/>
            <person name="Leese F."/>
            <person name="Lindquist E."/>
            <person name="Lobanov A."/>
            <person name="Lomsadze A."/>
            <person name="Malik S.B."/>
            <person name="Marsh M.E."/>
            <person name="Mackinder L."/>
            <person name="Mock T."/>
            <person name="Mueller-Roeber B."/>
            <person name="Pagarete A."/>
            <person name="Parker M."/>
            <person name="Probert I."/>
            <person name="Quesneville H."/>
            <person name="Raines C."/>
            <person name="Rensing S.A."/>
            <person name="Riano-Pachon D.M."/>
            <person name="Richier S."/>
            <person name="Rokitta S."/>
            <person name="Shiraiwa Y."/>
            <person name="Soanes D.M."/>
            <person name="van der Giezen M."/>
            <person name="Wahlund T.M."/>
            <person name="Williams B."/>
            <person name="Wilson W."/>
            <person name="Wolfe G."/>
            <person name="Wurch L.L."/>
        </authorList>
    </citation>
    <scope>NUCLEOTIDE SEQUENCE</scope>
</reference>
<feature type="region of interest" description="Disordered" evidence="1">
    <location>
        <begin position="1"/>
        <end position="35"/>
    </location>
</feature>
<accession>A0A0D3J516</accession>
<organism evidence="2 3">
    <name type="scientific">Emiliania huxleyi (strain CCMP1516)</name>
    <dbReference type="NCBI Taxonomy" id="280463"/>
    <lineage>
        <taxon>Eukaryota</taxon>
        <taxon>Haptista</taxon>
        <taxon>Haptophyta</taxon>
        <taxon>Prymnesiophyceae</taxon>
        <taxon>Isochrysidales</taxon>
        <taxon>Noelaerhabdaceae</taxon>
        <taxon>Emiliania</taxon>
    </lineage>
</organism>
<sequence length="210" mass="23011">MTPHCAIERGREPSTSSVRRPHQTTPGGRPHGQASLINENVQDRHGGETEEQRCRQRPQGRWLLRAGRAARGLSVLDANVSAPAGLLDGILLRLLHRVAIEAARRAAKERERDDDGDDRDDERDVCRVLCAEDAIDVQELGVVEPAAVVVVGGRRRRRRERWRRRRGGLRAALVEALPGHTGARVLVRANVLAVTADPAAVARAGDRKGA</sequence>
<dbReference type="AlphaFoldDB" id="A0A0D3J516"/>
<dbReference type="HOGENOM" id="CLU_1312193_0_0_1"/>
<feature type="compositionally biased region" description="Polar residues" evidence="1">
    <location>
        <begin position="13"/>
        <end position="26"/>
    </location>
</feature>
<dbReference type="Proteomes" id="UP000013827">
    <property type="component" value="Unassembled WGS sequence"/>
</dbReference>